<gene>
    <name evidence="2" type="ORF">FOL47_010937</name>
</gene>
<feature type="region of interest" description="Disordered" evidence="1">
    <location>
        <begin position="194"/>
        <end position="239"/>
    </location>
</feature>
<dbReference type="AlphaFoldDB" id="A0A7J6N1W6"/>
<evidence type="ECO:0000313" key="2">
    <source>
        <dbReference type="EMBL" id="KAF4677716.1"/>
    </source>
</evidence>
<reference evidence="2 3" key="1">
    <citation type="submission" date="2020-04" db="EMBL/GenBank/DDBJ databases">
        <title>Perkinsus chesapeaki whole genome sequence.</title>
        <authorList>
            <person name="Bogema D.R."/>
        </authorList>
    </citation>
    <scope>NUCLEOTIDE SEQUENCE [LARGE SCALE GENOMIC DNA]</scope>
    <source>
        <strain evidence="2">ATCC PRA-425</strain>
    </source>
</reference>
<proteinExistence type="predicted"/>
<dbReference type="Proteomes" id="UP000591131">
    <property type="component" value="Unassembled WGS sequence"/>
</dbReference>
<organism evidence="2 3">
    <name type="scientific">Perkinsus chesapeaki</name>
    <name type="common">Clam parasite</name>
    <name type="synonym">Perkinsus andrewsi</name>
    <dbReference type="NCBI Taxonomy" id="330153"/>
    <lineage>
        <taxon>Eukaryota</taxon>
        <taxon>Sar</taxon>
        <taxon>Alveolata</taxon>
        <taxon>Perkinsozoa</taxon>
        <taxon>Perkinsea</taxon>
        <taxon>Perkinsida</taxon>
        <taxon>Perkinsidae</taxon>
        <taxon>Perkinsus</taxon>
    </lineage>
</organism>
<dbReference type="EMBL" id="JAAPAO010000009">
    <property type="protein sequence ID" value="KAF4677716.1"/>
    <property type="molecule type" value="Genomic_DNA"/>
</dbReference>
<name>A0A7J6N1W6_PERCH</name>
<feature type="compositionally biased region" description="Polar residues" evidence="1">
    <location>
        <begin position="64"/>
        <end position="78"/>
    </location>
</feature>
<dbReference type="OrthoDB" id="10491322at2759"/>
<comment type="caution">
    <text evidence="2">The sequence shown here is derived from an EMBL/GenBank/DDBJ whole genome shotgun (WGS) entry which is preliminary data.</text>
</comment>
<evidence type="ECO:0000313" key="3">
    <source>
        <dbReference type="Proteomes" id="UP000591131"/>
    </source>
</evidence>
<evidence type="ECO:0000256" key="1">
    <source>
        <dbReference type="SAM" id="MobiDB-lite"/>
    </source>
</evidence>
<protein>
    <submittedName>
        <fullName evidence="2">Uncharacterized protein</fullName>
    </submittedName>
</protein>
<keyword evidence="3" id="KW-1185">Reference proteome</keyword>
<accession>A0A7J6N1W6</accession>
<feature type="compositionally biased region" description="Basic and acidic residues" evidence="1">
    <location>
        <begin position="196"/>
        <end position="208"/>
    </location>
</feature>
<sequence>MVPTTSIYDQVAELERAVDSVPLTEKPRKPPQPSRSGGTSALAQAVSRHTIKLGKPRTAEESSPFGSYSVGNRTSLVGSSSSSPPRKPSSEKRPLYMSRQTVTKGESVDLWAIEGESRHLPDDSEEAKAVLLADLLCDVRAHNRRRDRLAREELLLRNRLARLGQLGCSVEDVQKEVSKMTVLSVSGINQLVRASLRKDRQQPPRSEHPSLWLKAGGGEDQSSKGSGAPTEFPGQDKPVYLEAVRKCSGDISEQQQKEAQEPQLIELTPISPRMVVAAPYFKKADSGSGVPGQLTA</sequence>
<feature type="region of interest" description="Disordered" evidence="1">
    <location>
        <begin position="17"/>
        <end position="97"/>
    </location>
</feature>